<evidence type="ECO:0000313" key="1">
    <source>
        <dbReference type="EMBL" id="RED52241.1"/>
    </source>
</evidence>
<proteinExistence type="predicted"/>
<comment type="caution">
    <text evidence="1">The sequence shown here is derived from an EMBL/GenBank/DDBJ whole genome shotgun (WGS) entry which is preliminary data.</text>
</comment>
<accession>A0A3D9HSC8</accession>
<evidence type="ECO:0000313" key="2">
    <source>
        <dbReference type="Proteomes" id="UP000256845"/>
    </source>
</evidence>
<organism evidence="1 2">
    <name type="scientific">Aestuariispira insulae</name>
    <dbReference type="NCBI Taxonomy" id="1461337"/>
    <lineage>
        <taxon>Bacteria</taxon>
        <taxon>Pseudomonadati</taxon>
        <taxon>Pseudomonadota</taxon>
        <taxon>Alphaproteobacteria</taxon>
        <taxon>Rhodospirillales</taxon>
        <taxon>Kiloniellaceae</taxon>
        <taxon>Aestuariispira</taxon>
    </lineage>
</organism>
<name>A0A3D9HSC8_9PROT</name>
<protein>
    <submittedName>
        <fullName evidence="1">Uncharacterized protein</fullName>
    </submittedName>
</protein>
<dbReference type="Proteomes" id="UP000256845">
    <property type="component" value="Unassembled WGS sequence"/>
</dbReference>
<dbReference type="RefSeq" id="WP_115935792.1">
    <property type="nucleotide sequence ID" value="NZ_QRDW01000002.1"/>
</dbReference>
<dbReference type="OrthoDB" id="7365226at2"/>
<keyword evidence="2" id="KW-1185">Reference proteome</keyword>
<reference evidence="1 2" key="1">
    <citation type="submission" date="2018-07" db="EMBL/GenBank/DDBJ databases">
        <title>Genomic Encyclopedia of Type Strains, Phase III (KMG-III): the genomes of soil and plant-associated and newly described type strains.</title>
        <authorList>
            <person name="Whitman W."/>
        </authorList>
    </citation>
    <scope>NUCLEOTIDE SEQUENCE [LARGE SCALE GENOMIC DNA]</scope>
    <source>
        <strain evidence="1 2">CECT 8488</strain>
    </source>
</reference>
<sequence length="59" mass="6893">MTLETVLLTRYGLHHYVTFSKSNGRNIFSIDGLMSHKMIQHARDIIREMYQSKALVQVI</sequence>
<dbReference type="EMBL" id="QRDW01000002">
    <property type="protein sequence ID" value="RED52241.1"/>
    <property type="molecule type" value="Genomic_DNA"/>
</dbReference>
<gene>
    <name evidence="1" type="ORF">DFP90_102259</name>
</gene>
<dbReference type="AlphaFoldDB" id="A0A3D9HSC8"/>